<dbReference type="EMBL" id="CAKXAJ010025571">
    <property type="protein sequence ID" value="CAH2241096.1"/>
    <property type="molecule type" value="Genomic_DNA"/>
</dbReference>
<sequence length="101" mass="10986">MSLSLALLDVREPVVYFPDEADGAPDMAIRSVDYKSGKLFCGDIDGVPLGQRGVLPGPTQINLRALVEARPMLPGARATSRTPSTKRYTPIHFYIELGSHC</sequence>
<evidence type="ECO:0000313" key="1">
    <source>
        <dbReference type="EMBL" id="CAH2241096.1"/>
    </source>
</evidence>
<dbReference type="Proteomes" id="UP000838756">
    <property type="component" value="Unassembled WGS sequence"/>
</dbReference>
<name>A0A8S4RV54_9NEOP</name>
<evidence type="ECO:0000313" key="2">
    <source>
        <dbReference type="Proteomes" id="UP000838756"/>
    </source>
</evidence>
<accession>A0A8S4RV54</accession>
<reference evidence="1" key="1">
    <citation type="submission" date="2022-03" db="EMBL/GenBank/DDBJ databases">
        <authorList>
            <person name="Lindestad O."/>
        </authorList>
    </citation>
    <scope>NUCLEOTIDE SEQUENCE</scope>
</reference>
<organism evidence="1 2">
    <name type="scientific">Pararge aegeria aegeria</name>
    <dbReference type="NCBI Taxonomy" id="348720"/>
    <lineage>
        <taxon>Eukaryota</taxon>
        <taxon>Metazoa</taxon>
        <taxon>Ecdysozoa</taxon>
        <taxon>Arthropoda</taxon>
        <taxon>Hexapoda</taxon>
        <taxon>Insecta</taxon>
        <taxon>Pterygota</taxon>
        <taxon>Neoptera</taxon>
        <taxon>Endopterygota</taxon>
        <taxon>Lepidoptera</taxon>
        <taxon>Glossata</taxon>
        <taxon>Ditrysia</taxon>
        <taxon>Papilionoidea</taxon>
        <taxon>Nymphalidae</taxon>
        <taxon>Satyrinae</taxon>
        <taxon>Satyrini</taxon>
        <taxon>Parargina</taxon>
        <taxon>Pararge</taxon>
    </lineage>
</organism>
<dbReference type="AlphaFoldDB" id="A0A8S4RV54"/>
<dbReference type="OrthoDB" id="7441649at2759"/>
<protein>
    <submittedName>
        <fullName evidence="1">Jg13153 protein</fullName>
    </submittedName>
</protein>
<gene>
    <name evidence="1" type="primary">jg13153</name>
    <name evidence="1" type="ORF">PAEG_LOCUS17560</name>
</gene>
<proteinExistence type="predicted"/>
<comment type="caution">
    <text evidence="1">The sequence shown here is derived from an EMBL/GenBank/DDBJ whole genome shotgun (WGS) entry which is preliminary data.</text>
</comment>
<keyword evidence="2" id="KW-1185">Reference proteome</keyword>